<feature type="compositionally biased region" description="Basic and acidic residues" evidence="1">
    <location>
        <begin position="966"/>
        <end position="975"/>
    </location>
</feature>
<sequence length="1254" mass="142857">MEPAAPGTEDDIKLTLPSALNKKENEQERLLSIKTCLPSGKIGNVFELSFYNGSEHWYCNLCQCPIMGRVYHHEIGKRHTGKMQVAGNSHYTSVEPEPTLQIAPGEPLPPGFEEMERVAQIQDRLDAYTVGPLIGLEYLFELTEYTGDKEPVYLCLLCDKRGDPRTVISHLASYNHITQYAQRHFVTCYRALSPYITKQYKRNWQATVQKIAEGIEHKFGRLKPHVIDRETFEAKRSHYQTLVACGPHFSERSGVTFEELVDREQLTKPIEDDLIITKPSEDISKRIYRKTGSDLGVEDKRKHSEKRRSLSSVSSISSSDLSDFEPSQYSSGRREKSFEGGRKYSSDKSAPYKRSHSPYKKYARRSRSRSYSPTKGYGSKSRTRPLHPWQRSDYIRSRTDSTAEHAKQKNDKLEEFKKLSAAIENDMDRILKQHEKNPEKHPQYNEEWRKFWNKRYKELQAEGKNPQTYDFKPEWIEFWNKRMAELHLLEVKTKKDALRKRLGLPEEPAPICFKITGKKKPGTKEDYKDSNKPAPMASTPDQDPDVIVIEDKDEDTISSRRSHSPWESESNSYTAGRSRDKSRERSRGRSKERSHVSRERSRERVHKSRDRERSRSRSRNRERSWGHEKSYHREYAREKTYREAYRKTDLPEYIKPPRVLRDVTRHPVLSPPDVRHAEQEPEPADDGEVNIVAVLRLLTALEEKLGSLGPRVIDLLSQALALEKAEANSSELLLDNEVNCVLFETVKEKLKGQLLAGLVGYNQEKAFKNAIKKIASLIHFAGERKKQKEKEKPQVDPIKVPGVGTVDKAAIAKQIATALVLQGKTDVTQAELEQLINAVVGMAEASRSSNKPMTTAAFLQQLSQPKPPETKVEPSIVSIKQPSFSGSLQVSQAETSTNCMEGLSDADLQTLLQNFKDLCTDEQHSLISYLKKLEAKEPERVERLRKFVNLDAGSSVGAVTTCSSEKATEKNETNDRSSPFSNRTAGANPTVDENEEKESTVNEEHEKMEKSFTKIDSDDEDYSYEDVFKAAKQNVKEKEEKEEKERNSAKTLMFKTEDFDLSNAKSLIANIMGQFKNANTESSSATNLLGLGVGTAQKPDVIASSSTQNMDNFPINLSTLADAIQIAQKAKPDFNQRSNMQNPMIVGQHAPVGYYQNQPEVGHGMAQMLKPHNLPHPNVGNPLQTVSYPQQNQNPYANPNQPYINHPQYDRPGIDQQNRYPPFNANNRDVNVSSNMFNNRPRPNSYDNYGGNRW</sequence>
<proteinExistence type="predicted"/>
<comment type="caution">
    <text evidence="2">The sequence shown here is derived from an EMBL/GenBank/DDBJ whole genome shotgun (WGS) entry which is preliminary data.</text>
</comment>
<dbReference type="AlphaFoldDB" id="A0A8K0DDK4"/>
<keyword evidence="3" id="KW-1185">Reference proteome</keyword>
<feature type="region of interest" description="Disordered" evidence="1">
    <location>
        <begin position="513"/>
        <end position="633"/>
    </location>
</feature>
<organism evidence="2 3">
    <name type="scientific">Ignelater luminosus</name>
    <name type="common">Cucubano</name>
    <name type="synonym">Pyrophorus luminosus</name>
    <dbReference type="NCBI Taxonomy" id="2038154"/>
    <lineage>
        <taxon>Eukaryota</taxon>
        <taxon>Metazoa</taxon>
        <taxon>Ecdysozoa</taxon>
        <taxon>Arthropoda</taxon>
        <taxon>Hexapoda</taxon>
        <taxon>Insecta</taxon>
        <taxon>Pterygota</taxon>
        <taxon>Neoptera</taxon>
        <taxon>Endopterygota</taxon>
        <taxon>Coleoptera</taxon>
        <taxon>Polyphaga</taxon>
        <taxon>Elateriformia</taxon>
        <taxon>Elateroidea</taxon>
        <taxon>Elateridae</taxon>
        <taxon>Agrypninae</taxon>
        <taxon>Pyrophorini</taxon>
        <taxon>Ignelater</taxon>
    </lineage>
</organism>
<evidence type="ECO:0000256" key="1">
    <source>
        <dbReference type="SAM" id="MobiDB-lite"/>
    </source>
</evidence>
<feature type="compositionally biased region" description="Basic and acidic residues" evidence="1">
    <location>
        <begin position="332"/>
        <end position="346"/>
    </location>
</feature>
<accession>A0A8K0DDK4</accession>
<evidence type="ECO:0000313" key="3">
    <source>
        <dbReference type="Proteomes" id="UP000801492"/>
    </source>
</evidence>
<protein>
    <submittedName>
        <fullName evidence="2">Uncharacterized protein</fullName>
    </submittedName>
</protein>
<name>A0A8K0DDK4_IGNLU</name>
<dbReference type="EMBL" id="VTPC01000822">
    <property type="protein sequence ID" value="KAF2904208.1"/>
    <property type="molecule type" value="Genomic_DNA"/>
</dbReference>
<feature type="compositionally biased region" description="Polar residues" evidence="1">
    <location>
        <begin position="565"/>
        <end position="575"/>
    </location>
</feature>
<feature type="compositionally biased region" description="Basic and acidic residues" evidence="1">
    <location>
        <begin position="393"/>
        <end position="413"/>
    </location>
</feature>
<feature type="compositionally biased region" description="Low complexity" evidence="1">
    <location>
        <begin position="1188"/>
        <end position="1203"/>
    </location>
</feature>
<feature type="compositionally biased region" description="Basic and acidic residues" evidence="1">
    <location>
        <begin position="577"/>
        <end position="602"/>
    </location>
</feature>
<dbReference type="Proteomes" id="UP000801492">
    <property type="component" value="Unassembled WGS sequence"/>
</dbReference>
<feature type="compositionally biased region" description="Polar residues" evidence="1">
    <location>
        <begin position="976"/>
        <end position="987"/>
    </location>
</feature>
<feature type="region of interest" description="Disordered" evidence="1">
    <location>
        <begin position="1182"/>
        <end position="1254"/>
    </location>
</feature>
<dbReference type="PANTHER" id="PTHR23184">
    <property type="entry name" value="TETRATRICOPEPTIDE REPEAT PROTEIN 14"/>
    <property type="match status" value="1"/>
</dbReference>
<evidence type="ECO:0000313" key="2">
    <source>
        <dbReference type="EMBL" id="KAF2904208.1"/>
    </source>
</evidence>
<feature type="compositionally biased region" description="Basic and acidic residues" evidence="1">
    <location>
        <begin position="997"/>
        <end position="1011"/>
    </location>
</feature>
<dbReference type="OrthoDB" id="5877502at2759"/>
<reference evidence="2" key="1">
    <citation type="submission" date="2019-08" db="EMBL/GenBank/DDBJ databases">
        <title>The genome of the North American firefly Photinus pyralis.</title>
        <authorList>
            <consortium name="Photinus pyralis genome working group"/>
            <person name="Fallon T.R."/>
            <person name="Sander Lower S.E."/>
            <person name="Weng J.-K."/>
        </authorList>
    </citation>
    <scope>NUCLEOTIDE SEQUENCE</scope>
    <source>
        <strain evidence="2">TRF0915ILg1</strain>
        <tissue evidence="2">Whole body</tissue>
    </source>
</reference>
<gene>
    <name evidence="2" type="ORF">ILUMI_01969</name>
</gene>
<feature type="region of interest" description="Disordered" evidence="1">
    <location>
        <begin position="296"/>
        <end position="413"/>
    </location>
</feature>
<feature type="compositionally biased region" description="Basic and acidic residues" evidence="1">
    <location>
        <begin position="609"/>
        <end position="633"/>
    </location>
</feature>
<dbReference type="InterPro" id="IPR039190">
    <property type="entry name" value="TTC14"/>
</dbReference>
<dbReference type="PANTHER" id="PTHR23184:SF9">
    <property type="entry name" value="TETRATRICOPEPTIDE REPEAT PROTEIN 14"/>
    <property type="match status" value="1"/>
</dbReference>
<feature type="compositionally biased region" description="Basic residues" evidence="1">
    <location>
        <begin position="351"/>
        <end position="368"/>
    </location>
</feature>
<feature type="region of interest" description="Disordered" evidence="1">
    <location>
        <begin position="959"/>
        <end position="1011"/>
    </location>
</feature>
<feature type="compositionally biased region" description="Basic and acidic residues" evidence="1">
    <location>
        <begin position="522"/>
        <end position="531"/>
    </location>
</feature>
<feature type="compositionally biased region" description="Low complexity" evidence="1">
    <location>
        <begin position="310"/>
        <end position="321"/>
    </location>
</feature>
<feature type="compositionally biased region" description="Polar residues" evidence="1">
    <location>
        <begin position="1215"/>
        <end position="1247"/>
    </location>
</feature>